<proteinExistence type="predicted"/>
<keyword evidence="1" id="KW-0175">Coiled coil</keyword>
<evidence type="ECO:0000256" key="2">
    <source>
        <dbReference type="SAM" id="MobiDB-lite"/>
    </source>
</evidence>
<evidence type="ECO:0000313" key="5">
    <source>
        <dbReference type="Proteomes" id="UP000325081"/>
    </source>
</evidence>
<dbReference type="InterPro" id="IPR029466">
    <property type="entry name" value="NAM-associated_C"/>
</dbReference>
<reference evidence="5" key="1">
    <citation type="journal article" date="2019" name="Curr. Biol.">
        <title>Genome Sequence of Striga asiatica Provides Insight into the Evolution of Plant Parasitism.</title>
        <authorList>
            <person name="Yoshida S."/>
            <person name="Kim S."/>
            <person name="Wafula E.K."/>
            <person name="Tanskanen J."/>
            <person name="Kim Y.M."/>
            <person name="Honaas L."/>
            <person name="Yang Z."/>
            <person name="Spallek T."/>
            <person name="Conn C.E."/>
            <person name="Ichihashi Y."/>
            <person name="Cheong K."/>
            <person name="Cui S."/>
            <person name="Der J.P."/>
            <person name="Gundlach H."/>
            <person name="Jiao Y."/>
            <person name="Hori C."/>
            <person name="Ishida J.K."/>
            <person name="Kasahara H."/>
            <person name="Kiba T."/>
            <person name="Kim M.S."/>
            <person name="Koo N."/>
            <person name="Laohavisit A."/>
            <person name="Lee Y.H."/>
            <person name="Lumba S."/>
            <person name="McCourt P."/>
            <person name="Mortimer J.C."/>
            <person name="Mutuku J.M."/>
            <person name="Nomura T."/>
            <person name="Sasaki-Sekimoto Y."/>
            <person name="Seto Y."/>
            <person name="Wang Y."/>
            <person name="Wakatake T."/>
            <person name="Sakakibara H."/>
            <person name="Demura T."/>
            <person name="Yamaguchi S."/>
            <person name="Yoneyama K."/>
            <person name="Manabe R.I."/>
            <person name="Nelson D.C."/>
            <person name="Schulman A.H."/>
            <person name="Timko M.P."/>
            <person name="dePamphilis C.W."/>
            <person name="Choi D."/>
            <person name="Shirasu K."/>
        </authorList>
    </citation>
    <scope>NUCLEOTIDE SEQUENCE [LARGE SCALE GENOMIC DNA]</scope>
    <source>
        <strain evidence="5">cv. UVA1</strain>
    </source>
</reference>
<comment type="caution">
    <text evidence="4">The sequence shown here is derived from an EMBL/GenBank/DDBJ whole genome shotgun (WGS) entry which is preliminary data.</text>
</comment>
<dbReference type="Proteomes" id="UP000325081">
    <property type="component" value="Unassembled WGS sequence"/>
</dbReference>
<evidence type="ECO:0000313" key="4">
    <source>
        <dbReference type="EMBL" id="GER55732.1"/>
    </source>
</evidence>
<protein>
    <submittedName>
        <fullName evidence="4">NAM-like protein-like</fullName>
    </submittedName>
</protein>
<dbReference type="Pfam" id="PF14303">
    <property type="entry name" value="NAM-associated"/>
    <property type="match status" value="1"/>
</dbReference>
<evidence type="ECO:0000259" key="3">
    <source>
        <dbReference type="Pfam" id="PF14303"/>
    </source>
</evidence>
<dbReference type="EMBL" id="BKCP01012181">
    <property type="protein sequence ID" value="GER55732.1"/>
    <property type="molecule type" value="Genomic_DNA"/>
</dbReference>
<gene>
    <name evidence="4" type="ORF">STAS_33420</name>
</gene>
<feature type="region of interest" description="Disordered" evidence="2">
    <location>
        <begin position="247"/>
        <end position="308"/>
    </location>
</feature>
<sequence length="413" mass="47085">MDRDSEESHPGFHLNSSGLYPSHVDLQYGATPTFQSLLNTPMVRNPMVINQGGVNNAHFPIYTPMTSFQTQSNTSLGSNRIPVSTSTVPSQIGGKTTGMNNQNQETPKGLKKRVKGVQTSSSKKDWGVEEEEALTNAWLNVSLDPIVGNNQKATAMWVRIHQVWKENMGPGCKYLRSSNSLQCHWSIIHAAVNNFAGHYSKLERHPQSGTNSKDLIHKALGMYEDIEGSKFKWVHCWEIMMKNPKWQSKHDKNIAPNRQADDENKSPTSEESLLNIIDDNVTPEGNNCDGRPMGRKNSKEKKRKLHDEKGVVDALNNLQSTLAKQISINEKSLEMRKKNEEENIQLKRQALNREMEMKMKEQRRKRQERVMNQDLSKLTPVARDAYEAMQVKILKEWEKDDIFETDVPNSQDF</sequence>
<name>A0A5A7RDW4_STRAF</name>
<feature type="coiled-coil region" evidence="1">
    <location>
        <begin position="323"/>
        <end position="368"/>
    </location>
</feature>
<feature type="compositionally biased region" description="Basic residues" evidence="2">
    <location>
        <begin position="293"/>
        <end position="304"/>
    </location>
</feature>
<organism evidence="4 5">
    <name type="scientific">Striga asiatica</name>
    <name type="common">Asiatic witchweed</name>
    <name type="synonym">Buchnera asiatica</name>
    <dbReference type="NCBI Taxonomy" id="4170"/>
    <lineage>
        <taxon>Eukaryota</taxon>
        <taxon>Viridiplantae</taxon>
        <taxon>Streptophyta</taxon>
        <taxon>Embryophyta</taxon>
        <taxon>Tracheophyta</taxon>
        <taxon>Spermatophyta</taxon>
        <taxon>Magnoliopsida</taxon>
        <taxon>eudicotyledons</taxon>
        <taxon>Gunneridae</taxon>
        <taxon>Pentapetalae</taxon>
        <taxon>asterids</taxon>
        <taxon>lamiids</taxon>
        <taxon>Lamiales</taxon>
        <taxon>Orobanchaceae</taxon>
        <taxon>Buchnereae</taxon>
        <taxon>Striga</taxon>
    </lineage>
</organism>
<dbReference type="PANTHER" id="PTHR45125">
    <property type="entry name" value="F21J9.4-RELATED"/>
    <property type="match status" value="1"/>
</dbReference>
<accession>A0A5A7RDW4</accession>
<evidence type="ECO:0000256" key="1">
    <source>
        <dbReference type="SAM" id="Coils"/>
    </source>
</evidence>
<feature type="domain" description="No apical meristem-associated C-terminal" evidence="3">
    <location>
        <begin position="230"/>
        <end position="393"/>
    </location>
</feature>
<dbReference type="PANTHER" id="PTHR45125:SF3">
    <property type="entry name" value="NO-APICAL-MERISTEM-ASSOCIATED CARBOXY-TERMINAL DOMAIN PROTEIN"/>
    <property type="match status" value="1"/>
</dbReference>
<feature type="compositionally biased region" description="Polar residues" evidence="2">
    <location>
        <begin position="72"/>
        <end position="106"/>
    </location>
</feature>
<feature type="region of interest" description="Disordered" evidence="2">
    <location>
        <begin position="72"/>
        <end position="124"/>
    </location>
</feature>
<dbReference type="OrthoDB" id="1225588at2759"/>
<dbReference type="AlphaFoldDB" id="A0A5A7RDW4"/>
<feature type="compositionally biased region" description="Basic and acidic residues" evidence="2">
    <location>
        <begin position="248"/>
        <end position="265"/>
    </location>
</feature>
<keyword evidence="5" id="KW-1185">Reference proteome</keyword>